<gene>
    <name evidence="6" type="ORF">OLC1_LOCUS11617</name>
</gene>
<dbReference type="PANTHER" id="PTHR11183">
    <property type="entry name" value="GLYCOGENIN SUBFAMILY MEMBER"/>
    <property type="match status" value="1"/>
</dbReference>
<feature type="transmembrane region" description="Helical" evidence="5">
    <location>
        <begin position="12"/>
        <end position="29"/>
    </location>
</feature>
<dbReference type="GO" id="GO:0016757">
    <property type="term" value="F:glycosyltransferase activity"/>
    <property type="evidence" value="ECO:0007669"/>
    <property type="project" value="UniProtKB-KW"/>
</dbReference>
<dbReference type="SUPFAM" id="SSF53448">
    <property type="entry name" value="Nucleotide-diphospho-sugar transferases"/>
    <property type="match status" value="1"/>
</dbReference>
<evidence type="ECO:0000313" key="7">
    <source>
        <dbReference type="Proteomes" id="UP001161247"/>
    </source>
</evidence>
<dbReference type="InterPro" id="IPR029044">
    <property type="entry name" value="Nucleotide-diphossugar_trans"/>
</dbReference>
<dbReference type="CDD" id="cd02537">
    <property type="entry name" value="GT8_Glycogenin"/>
    <property type="match status" value="1"/>
</dbReference>
<dbReference type="InterPro" id="IPR050587">
    <property type="entry name" value="GNT1/Glycosyltrans_8"/>
</dbReference>
<dbReference type="EC" id="2.4.1.-" evidence="4"/>
<dbReference type="Proteomes" id="UP001161247">
    <property type="component" value="Chromosome 4"/>
</dbReference>
<keyword evidence="3" id="KW-0464">Manganese</keyword>
<dbReference type="Gene3D" id="3.90.550.10">
    <property type="entry name" value="Spore Coat Polysaccharide Biosynthesis Protein SpsA, Chain A"/>
    <property type="match status" value="1"/>
</dbReference>
<comment type="similarity">
    <text evidence="4">Belongs to the glycosyltransferase 8 family.</text>
</comment>
<keyword evidence="5" id="KW-0812">Transmembrane</keyword>
<accession>A0AAV1D5F1</accession>
<evidence type="ECO:0000256" key="4">
    <source>
        <dbReference type="RuleBase" id="RU362027"/>
    </source>
</evidence>
<dbReference type="InterPro" id="IPR002495">
    <property type="entry name" value="Glyco_trans_8"/>
</dbReference>
<sequence length="551" mass="64295">MVLKPFKKNPLPTLFLITIFTIIFLHLWSRNEVSTKIYQNFGKRPKWYQIIAQKFGKRKIRVGLVNINSETSQSIIESMHGAAAEIVKVEFQHVDGNVQWDDLFPGCINEDEPKQQKCPEIPMPPRMEEHREFDVVVADVPCPKGGDENGFGSRDVFRLQVNLVVAQLLVKNEGEIYHVNRLKYAVLMGSCGPMWEIFRCDDLVWNEGILSIYKPDLRKLKQKMVMPVGSCQVAHPFAEPGQEEWQKGPINSSLYHQQRVAYATVLHSSEAYVCGAIALAQSIIKSNSTRDLILLADDHISEKSWRGLEAAGWKIKRIKRIRSPHAKKYAYNEYNYSKLRLWQLTEYDKIVFIDSDLIVLRNLDEFFVYPQLSAVQNNGHIFNSGIMVLEPSECAFQTLMQKRYTMGSYNGGDQGYLNEIFPWWHRWPGRAQMLKMFVINEKDLSRRSGEVLSMKNYYTIHYLGLKPWMCYQDYDCNWDNLESQKHACDWAHEKWWQVYNAMPKDLKAYCELTPKMDAKIKKWRGKARNASLPDGHWKIEIKDPRMHKWAE</sequence>
<organism evidence="6 7">
    <name type="scientific">Oldenlandia corymbosa var. corymbosa</name>
    <dbReference type="NCBI Taxonomy" id="529605"/>
    <lineage>
        <taxon>Eukaryota</taxon>
        <taxon>Viridiplantae</taxon>
        <taxon>Streptophyta</taxon>
        <taxon>Embryophyta</taxon>
        <taxon>Tracheophyta</taxon>
        <taxon>Spermatophyta</taxon>
        <taxon>Magnoliopsida</taxon>
        <taxon>eudicotyledons</taxon>
        <taxon>Gunneridae</taxon>
        <taxon>Pentapetalae</taxon>
        <taxon>asterids</taxon>
        <taxon>lamiids</taxon>
        <taxon>Gentianales</taxon>
        <taxon>Rubiaceae</taxon>
        <taxon>Rubioideae</taxon>
        <taxon>Spermacoceae</taxon>
        <taxon>Hedyotis-Oldenlandia complex</taxon>
        <taxon>Oldenlandia</taxon>
    </lineage>
</organism>
<keyword evidence="5" id="KW-0472">Membrane</keyword>
<evidence type="ECO:0000256" key="3">
    <source>
        <dbReference type="ARBA" id="ARBA00023211"/>
    </source>
</evidence>
<evidence type="ECO:0000256" key="2">
    <source>
        <dbReference type="ARBA" id="ARBA00022679"/>
    </source>
</evidence>
<evidence type="ECO:0000256" key="5">
    <source>
        <dbReference type="SAM" id="Phobius"/>
    </source>
</evidence>
<keyword evidence="5" id="KW-1133">Transmembrane helix</keyword>
<dbReference type="Pfam" id="PF01501">
    <property type="entry name" value="Glyco_transf_8"/>
    <property type="match status" value="1"/>
</dbReference>
<keyword evidence="2" id="KW-0808">Transferase</keyword>
<protein>
    <recommendedName>
        <fullName evidence="4">Hexosyltransferase</fullName>
        <ecNumber evidence="4">2.4.1.-</ecNumber>
    </recommendedName>
</protein>
<proteinExistence type="inferred from homology"/>
<reference evidence="6" key="1">
    <citation type="submission" date="2023-03" db="EMBL/GenBank/DDBJ databases">
        <authorList>
            <person name="Julca I."/>
        </authorList>
    </citation>
    <scope>NUCLEOTIDE SEQUENCE</scope>
</reference>
<name>A0AAV1D5F1_OLDCO</name>
<keyword evidence="7" id="KW-1185">Reference proteome</keyword>
<dbReference type="EMBL" id="OX459121">
    <property type="protein sequence ID" value="CAI9102234.1"/>
    <property type="molecule type" value="Genomic_DNA"/>
</dbReference>
<evidence type="ECO:0000256" key="1">
    <source>
        <dbReference type="ARBA" id="ARBA00022676"/>
    </source>
</evidence>
<dbReference type="AlphaFoldDB" id="A0AAV1D5F1"/>
<evidence type="ECO:0000313" key="6">
    <source>
        <dbReference type="EMBL" id="CAI9102234.1"/>
    </source>
</evidence>
<keyword evidence="1" id="KW-0328">Glycosyltransferase</keyword>